<evidence type="ECO:0000256" key="4">
    <source>
        <dbReference type="ARBA" id="ARBA00004676"/>
    </source>
</evidence>
<dbReference type="GO" id="GO:0000166">
    <property type="term" value="F:nucleotide binding"/>
    <property type="evidence" value="ECO:0007669"/>
    <property type="project" value="UniProtKB-KW"/>
</dbReference>
<dbReference type="GO" id="GO:0032264">
    <property type="term" value="P:IMP salvage"/>
    <property type="evidence" value="ECO:0007669"/>
    <property type="project" value="UniProtKB-UniPathway"/>
</dbReference>
<evidence type="ECO:0000256" key="15">
    <source>
        <dbReference type="RuleBase" id="RU364099"/>
    </source>
</evidence>
<evidence type="ECO:0000256" key="11">
    <source>
        <dbReference type="ARBA" id="ARBA00022741"/>
    </source>
</evidence>
<comment type="pathway">
    <text evidence="3 15">Purine metabolism; IMP biosynthesis via salvage pathway; IMP from hypoxanthine: step 1/1.</text>
</comment>
<dbReference type="SUPFAM" id="SSF53271">
    <property type="entry name" value="PRTase-like"/>
    <property type="match status" value="1"/>
</dbReference>
<evidence type="ECO:0000259" key="16">
    <source>
        <dbReference type="Pfam" id="PF00156"/>
    </source>
</evidence>
<evidence type="ECO:0000256" key="10">
    <source>
        <dbReference type="ARBA" id="ARBA00022726"/>
    </source>
</evidence>
<dbReference type="PANTHER" id="PTHR43340:SF1">
    <property type="entry name" value="HYPOXANTHINE PHOSPHORIBOSYLTRANSFERASE"/>
    <property type="match status" value="1"/>
</dbReference>
<dbReference type="AlphaFoldDB" id="A0A2M7T7M8"/>
<keyword evidence="6 15" id="KW-0963">Cytoplasm</keyword>
<dbReference type="EMBL" id="PFNG01000184">
    <property type="protein sequence ID" value="PIZ36880.1"/>
    <property type="molecule type" value="Genomic_DNA"/>
</dbReference>
<dbReference type="PANTHER" id="PTHR43340">
    <property type="entry name" value="HYPOXANTHINE-GUANINE PHOSPHORIBOSYLTRANSFERASE"/>
    <property type="match status" value="1"/>
</dbReference>
<dbReference type="NCBIfam" id="TIGR01203">
    <property type="entry name" value="HGPRTase"/>
    <property type="match status" value="1"/>
</dbReference>
<dbReference type="GO" id="GO:0005829">
    <property type="term" value="C:cytosol"/>
    <property type="evidence" value="ECO:0007669"/>
    <property type="project" value="TreeGrafter"/>
</dbReference>
<dbReference type="InterPro" id="IPR005904">
    <property type="entry name" value="Hxn_phspho_trans"/>
</dbReference>
<dbReference type="GO" id="GO:0046100">
    <property type="term" value="P:hypoxanthine metabolic process"/>
    <property type="evidence" value="ECO:0007669"/>
    <property type="project" value="TreeGrafter"/>
</dbReference>
<dbReference type="Pfam" id="PF00156">
    <property type="entry name" value="Pribosyltran"/>
    <property type="match status" value="1"/>
</dbReference>
<name>A0A2M7T7M8_9ACTN</name>
<evidence type="ECO:0000256" key="7">
    <source>
        <dbReference type="ARBA" id="ARBA00022676"/>
    </source>
</evidence>
<dbReference type="EC" id="2.4.2.8" evidence="15"/>
<dbReference type="GO" id="GO:0052657">
    <property type="term" value="F:guanine phosphoribosyltransferase activity"/>
    <property type="evidence" value="ECO:0007669"/>
    <property type="project" value="UniProtKB-ARBA"/>
</dbReference>
<accession>A0A2M7T7M8</accession>
<dbReference type="InterPro" id="IPR050408">
    <property type="entry name" value="HGPRT"/>
</dbReference>
<comment type="cofactor">
    <cofactor evidence="1 15">
        <name>Mg(2+)</name>
        <dbReference type="ChEBI" id="CHEBI:18420"/>
    </cofactor>
</comment>
<keyword evidence="9 15" id="KW-0479">Metal-binding</keyword>
<evidence type="ECO:0000256" key="3">
    <source>
        <dbReference type="ARBA" id="ARBA00004669"/>
    </source>
</evidence>
<evidence type="ECO:0000256" key="6">
    <source>
        <dbReference type="ARBA" id="ARBA00022490"/>
    </source>
</evidence>
<keyword evidence="11 15" id="KW-0547">Nucleotide-binding</keyword>
<proteinExistence type="inferred from homology"/>
<dbReference type="FunFam" id="3.40.50.2020:FF:000006">
    <property type="entry name" value="Hypoxanthine phosphoribosyltransferase"/>
    <property type="match status" value="1"/>
</dbReference>
<evidence type="ECO:0000256" key="1">
    <source>
        <dbReference type="ARBA" id="ARBA00001946"/>
    </source>
</evidence>
<dbReference type="GO" id="GO:0032263">
    <property type="term" value="P:GMP salvage"/>
    <property type="evidence" value="ECO:0007669"/>
    <property type="project" value="TreeGrafter"/>
</dbReference>
<dbReference type="GO" id="GO:0004422">
    <property type="term" value="F:hypoxanthine phosphoribosyltransferase activity"/>
    <property type="evidence" value="ECO:0007669"/>
    <property type="project" value="InterPro"/>
</dbReference>
<evidence type="ECO:0000256" key="14">
    <source>
        <dbReference type="ARBA" id="ARBA00049402"/>
    </source>
</evidence>
<dbReference type="CDD" id="cd06223">
    <property type="entry name" value="PRTases_typeI"/>
    <property type="match status" value="1"/>
</dbReference>
<feature type="domain" description="Phosphoribosyltransferase" evidence="16">
    <location>
        <begin position="21"/>
        <end position="166"/>
    </location>
</feature>
<dbReference type="InterPro" id="IPR029057">
    <property type="entry name" value="PRTase-like"/>
</dbReference>
<dbReference type="GO" id="GO:0006166">
    <property type="term" value="P:purine ribonucleoside salvage"/>
    <property type="evidence" value="ECO:0007669"/>
    <property type="project" value="UniProtKB-KW"/>
</dbReference>
<comment type="pathway">
    <text evidence="4">Purine metabolism; GMP biosynthesis via salvage pathway; GMP from guanine: step 1/1.</text>
</comment>
<dbReference type="GO" id="GO:0000287">
    <property type="term" value="F:magnesium ion binding"/>
    <property type="evidence" value="ECO:0007669"/>
    <property type="project" value="TreeGrafter"/>
</dbReference>
<keyword evidence="8 15" id="KW-0808">Transferase</keyword>
<comment type="catalytic activity">
    <reaction evidence="14">
        <text>IMP + diphosphate = hypoxanthine + 5-phospho-alpha-D-ribose 1-diphosphate</text>
        <dbReference type="Rhea" id="RHEA:17973"/>
        <dbReference type="ChEBI" id="CHEBI:17368"/>
        <dbReference type="ChEBI" id="CHEBI:33019"/>
        <dbReference type="ChEBI" id="CHEBI:58017"/>
        <dbReference type="ChEBI" id="CHEBI:58053"/>
        <dbReference type="EC" id="2.4.2.8"/>
    </reaction>
    <physiologicalReaction direction="right-to-left" evidence="14">
        <dbReference type="Rhea" id="RHEA:17975"/>
    </physiologicalReaction>
</comment>
<evidence type="ECO:0000256" key="13">
    <source>
        <dbReference type="ARBA" id="ARBA00048811"/>
    </source>
</evidence>
<evidence type="ECO:0000256" key="12">
    <source>
        <dbReference type="ARBA" id="ARBA00022842"/>
    </source>
</evidence>
<keyword evidence="12 15" id="KW-0460">Magnesium</keyword>
<evidence type="ECO:0000256" key="5">
    <source>
        <dbReference type="ARBA" id="ARBA00008391"/>
    </source>
</evidence>
<gene>
    <name evidence="17" type="primary">hpt</name>
    <name evidence="17" type="ORF">COY37_07950</name>
</gene>
<comment type="subcellular location">
    <subcellularLocation>
        <location evidence="2 15">Cytoplasm</location>
    </subcellularLocation>
</comment>
<comment type="similarity">
    <text evidence="5 15">Belongs to the purine/pyrimidine phosphoribosyltransferase family.</text>
</comment>
<dbReference type="Proteomes" id="UP000230956">
    <property type="component" value="Unassembled WGS sequence"/>
</dbReference>
<organism evidence="17 18">
    <name type="scientific">Candidatus Aquicultor secundus</name>
    <dbReference type="NCBI Taxonomy" id="1973895"/>
    <lineage>
        <taxon>Bacteria</taxon>
        <taxon>Bacillati</taxon>
        <taxon>Actinomycetota</taxon>
        <taxon>Candidatus Aquicultoria</taxon>
        <taxon>Candidatus Aquicultorales</taxon>
        <taxon>Candidatus Aquicultoraceae</taxon>
        <taxon>Candidatus Aquicultor</taxon>
    </lineage>
</organism>
<sequence>MRGCVVLNDDIEKVLITEAEIKYKIHELGGIISNEYSGKDLVMVSVLRGGVIFMADLVRSISIPVTIDFMAISSYGPSTDTSGVVRVLKDLEENINDRHVLIVEDIIDTGLTLSYLLRSLKAREPAGLDVCVLLDKSARRIVDLPIKYKGFDVPDVFVVGYGLDYRQKYRNLPYVGILNKSVYEEEWANL</sequence>
<keyword evidence="10 15" id="KW-0660">Purine salvage</keyword>
<dbReference type="GO" id="GO:0006178">
    <property type="term" value="P:guanine salvage"/>
    <property type="evidence" value="ECO:0007669"/>
    <property type="project" value="TreeGrafter"/>
</dbReference>
<evidence type="ECO:0000313" key="18">
    <source>
        <dbReference type="Proteomes" id="UP000230956"/>
    </source>
</evidence>
<comment type="catalytic activity">
    <reaction evidence="13">
        <text>GMP + diphosphate = guanine + 5-phospho-alpha-D-ribose 1-diphosphate</text>
        <dbReference type="Rhea" id="RHEA:25424"/>
        <dbReference type="ChEBI" id="CHEBI:16235"/>
        <dbReference type="ChEBI" id="CHEBI:33019"/>
        <dbReference type="ChEBI" id="CHEBI:58017"/>
        <dbReference type="ChEBI" id="CHEBI:58115"/>
        <dbReference type="EC" id="2.4.2.8"/>
    </reaction>
    <physiologicalReaction direction="right-to-left" evidence="13">
        <dbReference type="Rhea" id="RHEA:25426"/>
    </physiologicalReaction>
</comment>
<comment type="caution">
    <text evidence="17">The sequence shown here is derived from an EMBL/GenBank/DDBJ whole genome shotgun (WGS) entry which is preliminary data.</text>
</comment>
<evidence type="ECO:0000313" key="17">
    <source>
        <dbReference type="EMBL" id="PIZ36880.1"/>
    </source>
</evidence>
<dbReference type="InterPro" id="IPR000836">
    <property type="entry name" value="PRTase_dom"/>
</dbReference>
<dbReference type="UniPathway" id="UPA00591">
    <property type="reaction ID" value="UER00648"/>
</dbReference>
<dbReference type="Gene3D" id="3.40.50.2020">
    <property type="match status" value="1"/>
</dbReference>
<evidence type="ECO:0000256" key="2">
    <source>
        <dbReference type="ARBA" id="ARBA00004496"/>
    </source>
</evidence>
<evidence type="ECO:0000256" key="9">
    <source>
        <dbReference type="ARBA" id="ARBA00022723"/>
    </source>
</evidence>
<evidence type="ECO:0000256" key="8">
    <source>
        <dbReference type="ARBA" id="ARBA00022679"/>
    </source>
</evidence>
<keyword evidence="7 15" id="KW-0328">Glycosyltransferase</keyword>
<reference evidence="18" key="1">
    <citation type="submission" date="2017-09" db="EMBL/GenBank/DDBJ databases">
        <title>Depth-based differentiation of microbial function through sediment-hosted aquifers and enrichment of novel symbionts in the deep terrestrial subsurface.</title>
        <authorList>
            <person name="Probst A.J."/>
            <person name="Ladd B."/>
            <person name="Jarett J.K."/>
            <person name="Geller-Mcgrath D.E."/>
            <person name="Sieber C.M.K."/>
            <person name="Emerson J.B."/>
            <person name="Anantharaman K."/>
            <person name="Thomas B.C."/>
            <person name="Malmstrom R."/>
            <person name="Stieglmeier M."/>
            <person name="Klingl A."/>
            <person name="Woyke T."/>
            <person name="Ryan C.M."/>
            <person name="Banfield J.F."/>
        </authorList>
    </citation>
    <scope>NUCLEOTIDE SEQUENCE [LARGE SCALE GENOMIC DNA]</scope>
</reference>
<protein>
    <recommendedName>
        <fullName evidence="15">Hypoxanthine phosphoribosyltransferase</fullName>
        <ecNumber evidence="15">2.4.2.8</ecNumber>
    </recommendedName>
</protein>